<feature type="domain" description="Replication protein A 70 kDa DNA-binding subunit B/D first OB fold" evidence="1">
    <location>
        <begin position="26"/>
        <end position="116"/>
    </location>
</feature>
<comment type="caution">
    <text evidence="2">The sequence shown here is derived from an EMBL/GenBank/DDBJ whole genome shotgun (WGS) entry which is preliminary data.</text>
</comment>
<evidence type="ECO:0000259" key="1">
    <source>
        <dbReference type="Pfam" id="PF02721"/>
    </source>
</evidence>
<dbReference type="CDD" id="cd04480">
    <property type="entry name" value="RPA1_DBD_A_like"/>
    <property type="match status" value="1"/>
</dbReference>
<dbReference type="EMBL" id="JAYKXN010000001">
    <property type="protein sequence ID" value="KAK7318588.1"/>
    <property type="molecule type" value="Genomic_DNA"/>
</dbReference>
<proteinExistence type="predicted"/>
<reference evidence="2 3" key="1">
    <citation type="submission" date="2024-01" db="EMBL/GenBank/DDBJ databases">
        <title>The genomes of 5 underutilized Papilionoideae crops provide insights into root nodulation and disease resistance.</title>
        <authorList>
            <person name="Yuan L."/>
        </authorList>
    </citation>
    <scope>NUCLEOTIDE SEQUENCE [LARGE SCALE GENOMIC DNA]</scope>
    <source>
        <strain evidence="2">LY-2023</strain>
        <tissue evidence="2">Leaf</tissue>
    </source>
</reference>
<evidence type="ECO:0000313" key="3">
    <source>
        <dbReference type="Proteomes" id="UP001359559"/>
    </source>
</evidence>
<dbReference type="Pfam" id="PF02721">
    <property type="entry name" value="DUF223"/>
    <property type="match status" value="1"/>
</dbReference>
<accession>A0AAN9Q4Y2</accession>
<dbReference type="Proteomes" id="UP001359559">
    <property type="component" value="Unassembled WGS sequence"/>
</dbReference>
<name>A0AAN9Q4Y2_CLITE</name>
<dbReference type="Gene3D" id="2.40.50.140">
    <property type="entry name" value="Nucleic acid-binding proteins"/>
    <property type="match status" value="1"/>
</dbReference>
<dbReference type="InterPro" id="IPR003871">
    <property type="entry name" value="RFA1B/D_OB_1st"/>
</dbReference>
<sequence>MSLSTMASGNARFDYVRDVDAGFDHNIWRMKVRVLQLWKVPNTIYPSQDGSIEMVVVDEMADRIQVTVKSIHTYLFERVLSEGNVYIFSNFIVALNDQVYRPTKHEFRMFFKRDTQARLVEDFDILKNVFKIVPFSDVLSA</sequence>
<gene>
    <name evidence="2" type="ORF">RJT34_03291</name>
</gene>
<evidence type="ECO:0000313" key="2">
    <source>
        <dbReference type="EMBL" id="KAK7318588.1"/>
    </source>
</evidence>
<organism evidence="2 3">
    <name type="scientific">Clitoria ternatea</name>
    <name type="common">Butterfly pea</name>
    <dbReference type="NCBI Taxonomy" id="43366"/>
    <lineage>
        <taxon>Eukaryota</taxon>
        <taxon>Viridiplantae</taxon>
        <taxon>Streptophyta</taxon>
        <taxon>Embryophyta</taxon>
        <taxon>Tracheophyta</taxon>
        <taxon>Spermatophyta</taxon>
        <taxon>Magnoliopsida</taxon>
        <taxon>eudicotyledons</taxon>
        <taxon>Gunneridae</taxon>
        <taxon>Pentapetalae</taxon>
        <taxon>rosids</taxon>
        <taxon>fabids</taxon>
        <taxon>Fabales</taxon>
        <taxon>Fabaceae</taxon>
        <taxon>Papilionoideae</taxon>
        <taxon>50 kb inversion clade</taxon>
        <taxon>NPAAA clade</taxon>
        <taxon>indigoferoid/millettioid clade</taxon>
        <taxon>Phaseoleae</taxon>
        <taxon>Clitoria</taxon>
    </lineage>
</organism>
<dbReference type="AlphaFoldDB" id="A0AAN9Q4Y2"/>
<dbReference type="InterPro" id="IPR012340">
    <property type="entry name" value="NA-bd_OB-fold"/>
</dbReference>
<protein>
    <recommendedName>
        <fullName evidence="1">Replication protein A 70 kDa DNA-binding subunit B/D first OB fold domain-containing protein</fullName>
    </recommendedName>
</protein>
<keyword evidence="3" id="KW-1185">Reference proteome</keyword>
<dbReference type="SUPFAM" id="SSF50249">
    <property type="entry name" value="Nucleic acid-binding proteins"/>
    <property type="match status" value="1"/>
</dbReference>